<dbReference type="AlphaFoldDB" id="A0A8S4RKA0"/>
<reference evidence="1" key="1">
    <citation type="submission" date="2022-03" db="EMBL/GenBank/DDBJ databases">
        <authorList>
            <person name="Lindestad O."/>
        </authorList>
    </citation>
    <scope>NUCLEOTIDE SEQUENCE</scope>
</reference>
<sequence length="286" mass="31254">MNTAKSIEKNYHPILGVKNVYHQLLAIEWPYKAANIRIMEGCLSRRKLNARQLLAPDGIQLARFVLPYTFEKSLGASQAPIVPSRLLTDPIELERGLAEAGHDGFGALCEDTTPPSPPPTIIEERLHHRPVASIVAVVPRGALAPAPRPPPLITTSEPQPPPLRLGRYHLRLHHHLPLVNGLLAKSFDQHLKKFSLGVWIKGRIQKAVVLETAHIVRKFLTLEPCPPVAWAFKSPASGGLPLDMAVRGTGEPETLSYEVDLNKDSALGLGITVAGYVCEQGLSVIL</sequence>
<dbReference type="Proteomes" id="UP000838756">
    <property type="component" value="Unassembled WGS sequence"/>
</dbReference>
<evidence type="ECO:0000313" key="2">
    <source>
        <dbReference type="Proteomes" id="UP000838756"/>
    </source>
</evidence>
<proteinExistence type="predicted"/>
<name>A0A8S4RKA0_9NEOP</name>
<keyword evidence="2" id="KW-1185">Reference proteome</keyword>
<accession>A0A8S4RKA0</accession>
<evidence type="ECO:0000313" key="1">
    <source>
        <dbReference type="EMBL" id="CAH2236272.1"/>
    </source>
</evidence>
<gene>
    <name evidence="1" type="primary">jg7036</name>
    <name evidence="1" type="ORF">PAEG_LOCUS13730</name>
</gene>
<dbReference type="OrthoDB" id="6022242at2759"/>
<protein>
    <submittedName>
        <fullName evidence="1">Jg7036 protein</fullName>
    </submittedName>
</protein>
<comment type="caution">
    <text evidence="1">The sequence shown here is derived from an EMBL/GenBank/DDBJ whole genome shotgun (WGS) entry which is preliminary data.</text>
</comment>
<dbReference type="EMBL" id="CAKXAJ010025199">
    <property type="protein sequence ID" value="CAH2236272.1"/>
    <property type="molecule type" value="Genomic_DNA"/>
</dbReference>
<organism evidence="1 2">
    <name type="scientific">Pararge aegeria aegeria</name>
    <dbReference type="NCBI Taxonomy" id="348720"/>
    <lineage>
        <taxon>Eukaryota</taxon>
        <taxon>Metazoa</taxon>
        <taxon>Ecdysozoa</taxon>
        <taxon>Arthropoda</taxon>
        <taxon>Hexapoda</taxon>
        <taxon>Insecta</taxon>
        <taxon>Pterygota</taxon>
        <taxon>Neoptera</taxon>
        <taxon>Endopterygota</taxon>
        <taxon>Lepidoptera</taxon>
        <taxon>Glossata</taxon>
        <taxon>Ditrysia</taxon>
        <taxon>Papilionoidea</taxon>
        <taxon>Nymphalidae</taxon>
        <taxon>Satyrinae</taxon>
        <taxon>Satyrini</taxon>
        <taxon>Parargina</taxon>
        <taxon>Pararge</taxon>
    </lineage>
</organism>